<gene>
    <name evidence="2" type="ORF">A7A78_12120</name>
</gene>
<dbReference type="InterPro" id="IPR023614">
    <property type="entry name" value="Porin_dom_sf"/>
</dbReference>
<organism evidence="2 3">
    <name type="scientific">Aequorivita soesokkakensis</name>
    <dbReference type="NCBI Taxonomy" id="1385699"/>
    <lineage>
        <taxon>Bacteria</taxon>
        <taxon>Pseudomonadati</taxon>
        <taxon>Bacteroidota</taxon>
        <taxon>Flavobacteriia</taxon>
        <taxon>Flavobacteriales</taxon>
        <taxon>Flavobacteriaceae</taxon>
        <taxon>Aequorivita</taxon>
    </lineage>
</organism>
<dbReference type="RefSeq" id="WP_068761853.1">
    <property type="nucleotide sequence ID" value="NZ_LXIE01000013.1"/>
</dbReference>
<dbReference type="EMBL" id="LXIE01000013">
    <property type="protein sequence ID" value="OAD91393.1"/>
    <property type="molecule type" value="Genomic_DNA"/>
</dbReference>
<feature type="signal peptide" evidence="1">
    <location>
        <begin position="1"/>
        <end position="18"/>
    </location>
</feature>
<evidence type="ECO:0000313" key="2">
    <source>
        <dbReference type="EMBL" id="OAD91393.1"/>
    </source>
</evidence>
<evidence type="ECO:0000313" key="3">
    <source>
        <dbReference type="Proteomes" id="UP000077552"/>
    </source>
</evidence>
<dbReference type="Pfam" id="PF07396">
    <property type="entry name" value="Porin_O_P"/>
    <property type="match status" value="1"/>
</dbReference>
<dbReference type="AlphaFoldDB" id="A0A1A9LDV9"/>
<reference evidence="2 3" key="1">
    <citation type="submission" date="2016-05" db="EMBL/GenBank/DDBJ databases">
        <title>Genome sequencing of Vitellibacter soesokkakensis RSSK-12.</title>
        <authorList>
            <person name="Thevarajoo S."/>
            <person name="Selvaratnam C."/>
            <person name="Goh K.M."/>
            <person name="Chan K.-G."/>
            <person name="Chong C.S."/>
        </authorList>
    </citation>
    <scope>NUCLEOTIDE SEQUENCE [LARGE SCALE GENOMIC DNA]</scope>
    <source>
        <strain evidence="2 3">RSSK-12</strain>
    </source>
</reference>
<protein>
    <recommendedName>
        <fullName evidence="4">Autotransporter domain-containing protein</fullName>
    </recommendedName>
</protein>
<dbReference type="InterPro" id="IPR010870">
    <property type="entry name" value="Porin_O/P"/>
</dbReference>
<dbReference type="Proteomes" id="UP000077552">
    <property type="component" value="Unassembled WGS sequence"/>
</dbReference>
<dbReference type="STRING" id="1385699.A7A78_12120"/>
<feature type="chain" id="PRO_5008392124" description="Autotransporter domain-containing protein" evidence="1">
    <location>
        <begin position="19"/>
        <end position="447"/>
    </location>
</feature>
<dbReference type="OrthoDB" id="9768080at2"/>
<name>A0A1A9LDV9_9FLAO</name>
<dbReference type="Gene3D" id="2.40.160.10">
    <property type="entry name" value="Porin"/>
    <property type="match status" value="1"/>
</dbReference>
<dbReference type="SUPFAM" id="SSF56935">
    <property type="entry name" value="Porins"/>
    <property type="match status" value="1"/>
</dbReference>
<proteinExistence type="predicted"/>
<keyword evidence="3" id="KW-1185">Reference proteome</keyword>
<sequence length="447" mass="50831">MKGLILSLSLLITGAVFSQTLNDSITVEKLKEEIKQELREELKADTNLQKMPVFSFKNFSLKGYGAINYYNFDFDTDPTLKDKIDLERLNLYLGYSFTDKISLKSEIEFEHGGTGASIGYDTQEEFGEFDEEIEKGGSVKLEQLYIDFKIAPYFNVRAGRMKVYFGLHQTLDEPTSYFTTYRQEMENEIIPLGWYENGLEFYGTFAKRFSYKAYIVSGLDASGFSSRGWIKGGHQQRFEMNNAESFAFAGRVDYHFGTHEDTFIGVAGYVNDAAANRPKNDMEESAYVTMVEGHVSYNEKNLRFNAIALYGNLENSDIVSQKNANLSNNLGVKRTPVGKNALGVSVEAGYNVLPLFLSNTKQMLFPFLRYDYYDTMQDVEGAIVKNPRWERSTITGGINWFVHPQIVVKAHYSDRKLGSENYDPATLQFTGEKQHEKTFSAGIGFKF</sequence>
<keyword evidence="1" id="KW-0732">Signal</keyword>
<evidence type="ECO:0008006" key="4">
    <source>
        <dbReference type="Google" id="ProtNLM"/>
    </source>
</evidence>
<evidence type="ECO:0000256" key="1">
    <source>
        <dbReference type="SAM" id="SignalP"/>
    </source>
</evidence>
<comment type="caution">
    <text evidence="2">The sequence shown here is derived from an EMBL/GenBank/DDBJ whole genome shotgun (WGS) entry which is preliminary data.</text>
</comment>
<accession>A0A1A9LDV9</accession>